<dbReference type="GO" id="GO:0003964">
    <property type="term" value="F:RNA-directed DNA polymerase activity"/>
    <property type="evidence" value="ECO:0007669"/>
    <property type="project" value="UniProtKB-EC"/>
</dbReference>
<evidence type="ECO:0000313" key="7">
    <source>
        <dbReference type="Proteomes" id="UP000765509"/>
    </source>
</evidence>
<evidence type="ECO:0000259" key="5">
    <source>
        <dbReference type="PROSITE" id="PS50994"/>
    </source>
</evidence>
<dbReference type="InterPro" id="IPR039537">
    <property type="entry name" value="Retrotran_Ty1/copia-like"/>
</dbReference>
<reference evidence="6" key="1">
    <citation type="submission" date="2021-03" db="EMBL/GenBank/DDBJ databases">
        <title>Draft genome sequence of rust myrtle Austropuccinia psidii MF-1, a brazilian biotype.</title>
        <authorList>
            <person name="Quecine M.C."/>
            <person name="Pachon D.M.R."/>
            <person name="Bonatelli M.L."/>
            <person name="Correr F.H."/>
            <person name="Franceschini L.M."/>
            <person name="Leite T.F."/>
            <person name="Margarido G.R.A."/>
            <person name="Almeida C.A."/>
            <person name="Ferrarezi J.A."/>
            <person name="Labate C.A."/>
        </authorList>
    </citation>
    <scope>NUCLEOTIDE SEQUENCE</scope>
    <source>
        <strain evidence="6">MF-1</strain>
    </source>
</reference>
<dbReference type="GO" id="GO:0032196">
    <property type="term" value="P:transposition"/>
    <property type="evidence" value="ECO:0007669"/>
    <property type="project" value="UniProtKB-KW"/>
</dbReference>
<accession>A0A9Q3GG09</accession>
<evidence type="ECO:0000256" key="2">
    <source>
        <dbReference type="ARBA" id="ARBA00022884"/>
    </source>
</evidence>
<gene>
    <name evidence="6" type="ORF">O181_005581</name>
</gene>
<proteinExistence type="predicted"/>
<dbReference type="InterPro" id="IPR001584">
    <property type="entry name" value="Integrase_cat-core"/>
</dbReference>
<sequence length="208" mass="23786">MDWNAALVCLSIQYLKNFFLHNNPSQSIPFSLINKFPVCKSFNIKDTPHNHPISSAKSPFKELHLNVLETTPLEKNSIQYIPVIIDHHSKLIRVYLLTQNLQSESKLTSYINEIRNKTQNWPAYLDINYGGELYSDKFQSEAGAMSIVFELGPSNIPKTNGIEGHFNQALLSKCRCIRFQSNVPIRLWDGEVRFSSTLINLLPSHILN</sequence>
<dbReference type="GO" id="GO:0005634">
    <property type="term" value="C:nucleus"/>
    <property type="evidence" value="ECO:0007669"/>
    <property type="project" value="UniProtKB-ARBA"/>
</dbReference>
<dbReference type="GO" id="GO:0015074">
    <property type="term" value="P:DNA integration"/>
    <property type="evidence" value="ECO:0007669"/>
    <property type="project" value="InterPro"/>
</dbReference>
<feature type="domain" description="Integrase catalytic" evidence="5">
    <location>
        <begin position="55"/>
        <end position="208"/>
    </location>
</feature>
<dbReference type="GO" id="GO:0003723">
    <property type="term" value="F:RNA binding"/>
    <property type="evidence" value="ECO:0007669"/>
    <property type="project" value="UniProtKB-KW"/>
</dbReference>
<keyword evidence="2" id="KW-0694">RNA-binding</keyword>
<dbReference type="PANTHER" id="PTHR42648">
    <property type="entry name" value="TRANSPOSASE, PUTATIVE-RELATED"/>
    <property type="match status" value="1"/>
</dbReference>
<comment type="caution">
    <text evidence="6">The sequence shown here is derived from an EMBL/GenBank/DDBJ whole genome shotgun (WGS) entry which is preliminary data.</text>
</comment>
<evidence type="ECO:0000313" key="6">
    <source>
        <dbReference type="EMBL" id="MBW0465866.1"/>
    </source>
</evidence>
<dbReference type="AlphaFoldDB" id="A0A9Q3GG09"/>
<dbReference type="EMBL" id="AVOT02001145">
    <property type="protein sequence ID" value="MBW0465866.1"/>
    <property type="molecule type" value="Genomic_DNA"/>
</dbReference>
<dbReference type="InterPro" id="IPR036397">
    <property type="entry name" value="RNaseH_sf"/>
</dbReference>
<dbReference type="SUPFAM" id="SSF53098">
    <property type="entry name" value="Ribonuclease H-like"/>
    <property type="match status" value="1"/>
</dbReference>
<dbReference type="PROSITE" id="PS50994">
    <property type="entry name" value="INTEGRASE"/>
    <property type="match status" value="1"/>
</dbReference>
<comment type="catalytic activity">
    <reaction evidence="4">
        <text>DNA(n) + a 2'-deoxyribonucleoside 5'-triphosphate = DNA(n+1) + diphosphate</text>
        <dbReference type="Rhea" id="RHEA:22508"/>
        <dbReference type="Rhea" id="RHEA-COMP:17339"/>
        <dbReference type="Rhea" id="RHEA-COMP:17340"/>
        <dbReference type="ChEBI" id="CHEBI:33019"/>
        <dbReference type="ChEBI" id="CHEBI:61560"/>
        <dbReference type="ChEBI" id="CHEBI:173112"/>
        <dbReference type="EC" id="2.7.7.7"/>
    </reaction>
</comment>
<dbReference type="Gene3D" id="3.30.420.10">
    <property type="entry name" value="Ribonuclease H-like superfamily/Ribonuclease H"/>
    <property type="match status" value="1"/>
</dbReference>
<dbReference type="InterPro" id="IPR012337">
    <property type="entry name" value="RNaseH-like_sf"/>
</dbReference>
<dbReference type="Proteomes" id="UP000765509">
    <property type="component" value="Unassembled WGS sequence"/>
</dbReference>
<evidence type="ECO:0000256" key="1">
    <source>
        <dbReference type="ARBA" id="ARBA00022578"/>
    </source>
</evidence>
<name>A0A9Q3GG09_9BASI</name>
<keyword evidence="7" id="KW-1185">Reference proteome</keyword>
<dbReference type="PANTHER" id="PTHR42648:SF18">
    <property type="entry name" value="RETROTRANSPOSON, UNCLASSIFIED-LIKE PROTEIN"/>
    <property type="match status" value="1"/>
</dbReference>
<protein>
    <recommendedName>
        <fullName evidence="5">Integrase catalytic domain-containing protein</fullName>
    </recommendedName>
</protein>
<evidence type="ECO:0000256" key="4">
    <source>
        <dbReference type="ARBA" id="ARBA00049244"/>
    </source>
</evidence>
<keyword evidence="1" id="KW-0815">Transposition</keyword>
<evidence type="ECO:0000256" key="3">
    <source>
        <dbReference type="ARBA" id="ARBA00048173"/>
    </source>
</evidence>
<comment type="catalytic activity">
    <reaction evidence="3">
        <text>DNA(n) + a 2'-deoxyribonucleoside 5'-triphosphate = DNA(n+1) + diphosphate</text>
        <dbReference type="Rhea" id="RHEA:22508"/>
        <dbReference type="Rhea" id="RHEA-COMP:17339"/>
        <dbReference type="Rhea" id="RHEA-COMP:17340"/>
        <dbReference type="ChEBI" id="CHEBI:33019"/>
        <dbReference type="ChEBI" id="CHEBI:61560"/>
        <dbReference type="ChEBI" id="CHEBI:173112"/>
        <dbReference type="EC" id="2.7.7.49"/>
    </reaction>
</comment>
<dbReference type="GO" id="GO:0003887">
    <property type="term" value="F:DNA-directed DNA polymerase activity"/>
    <property type="evidence" value="ECO:0007669"/>
    <property type="project" value="UniProtKB-EC"/>
</dbReference>
<organism evidence="6 7">
    <name type="scientific">Austropuccinia psidii MF-1</name>
    <dbReference type="NCBI Taxonomy" id="1389203"/>
    <lineage>
        <taxon>Eukaryota</taxon>
        <taxon>Fungi</taxon>
        <taxon>Dikarya</taxon>
        <taxon>Basidiomycota</taxon>
        <taxon>Pucciniomycotina</taxon>
        <taxon>Pucciniomycetes</taxon>
        <taxon>Pucciniales</taxon>
        <taxon>Sphaerophragmiaceae</taxon>
        <taxon>Austropuccinia</taxon>
    </lineage>
</organism>